<dbReference type="Pfam" id="PF01380">
    <property type="entry name" value="SIS"/>
    <property type="match status" value="1"/>
</dbReference>
<evidence type="ECO:0000259" key="8">
    <source>
        <dbReference type="PROSITE" id="PS51278"/>
    </source>
</evidence>
<comment type="caution">
    <text evidence="10">The sequence shown here is derived from an EMBL/GenBank/DDBJ whole genome shotgun (WGS) entry which is preliminary data.</text>
</comment>
<evidence type="ECO:0000256" key="7">
    <source>
        <dbReference type="ARBA" id="ARBA00022962"/>
    </source>
</evidence>
<dbReference type="GO" id="GO:0097367">
    <property type="term" value="F:carbohydrate derivative binding"/>
    <property type="evidence" value="ECO:0007669"/>
    <property type="project" value="InterPro"/>
</dbReference>
<gene>
    <name evidence="10" type="ORF">HY912_19715</name>
</gene>
<reference evidence="10" key="1">
    <citation type="submission" date="2020-07" db="EMBL/GenBank/DDBJ databases">
        <title>Huge and variable diversity of episymbiotic CPR bacteria and DPANN archaea in groundwater ecosystems.</title>
        <authorList>
            <person name="He C.Y."/>
            <person name="Keren R."/>
            <person name="Whittaker M."/>
            <person name="Farag I.F."/>
            <person name="Doudna J."/>
            <person name="Cate J.H.D."/>
            <person name="Banfield J.F."/>
        </authorList>
    </citation>
    <scope>NUCLEOTIDE SEQUENCE</scope>
    <source>
        <strain evidence="10">NC_groundwater_1664_Pr3_B-0.1um_52_9</strain>
    </source>
</reference>
<accession>A0A9D6V866</accession>
<dbReference type="AlphaFoldDB" id="A0A9D6V866"/>
<dbReference type="PROSITE" id="PS51278">
    <property type="entry name" value="GATASE_TYPE_2"/>
    <property type="match status" value="1"/>
</dbReference>
<sequence>MCGIAGFISDDHWLEPSDSSWVDKIIFDVETTVSSEDWQCFAQPLKDLQDRFENLMSFGIHLELVRDSATLDKFHRLADLLETALAGIDRFMEHQGRTEFLEQLAESTRDHLWQIRKELLDNVQRTTNLMPEDLRSAASSRSVHFVAWAVEQVLENVDRLEVRGRDSAGIAIQCAWPYATSRSALDTIDSVIDVKKEVRRNACSKVLENGQIVCTFVYKVANLVGRLGDNTAGLREAIQRDAILWQAASVAEQVNIMAHTRWASNGIISLSNCHPVDGTLHEKEHLLTSDDIFAHFVLNGDVDNYKTLVEQVVRKRGYEIDPTVTTDAKILPILYRLATDDKQSPDDRFSAVMNGCEGSLAIVMQHPQHPDKLFLSQKGSGQSLFLGKVHDGTILSSEVYGLAARTRRSYALSGTERGGTQVTVSSGSGGQSLMTGRYLDNGQAFETKSEPIYIHSRDIFRGSYNHYFEKEIHEAPLSVRKTIKDKYRKLAGQVDFDLGGKGSFSRLVGRLRDPGLPLIRRVMVIGQGTASVAAMGVAYLIDRALARTRITVGWRKASEMSGFFSDEPLVDMLLIAISQSGTTTDTNRTVDVAGSQGAWIHAIVNRRNSPLVSKANSHFYTSDGRDVEMAVASTKAFYSQIAAGKLTALLLAKEFGSLTDEEIHREIQELERLPAEIEWVLKQSGSIQESAEKYGPSSRNWAVVGNGPNKIAADEIRIKLSELCYKSIPCDFTEDKKHIDLSTEPLTIVVANDLPDLLVQDTAKEVAIFKAHNGKPLVLAAKGETRFNEYAEKVIEVPAMDAGLAFVLATVAGHLWGFHAAKAIDSRADELRQTRSMLTRFLETPESWDPKALRSKMSRIFSVIGSHEMNAALPASTVASLATYFLGLEHLPQAVGAVRDEIEKGIVILNKAVEEMTRPIDTIRHQAKTVTVGISRPQEILPRLLLNALEKLSALPGQIREHDRLLLRQVAPVISEVAGGLHYSVVKVADGATVGVSTGSPWIQVIRKFGICDGRSSRYDRARAIGGSKRTTLRVESAIWSSGPEGKEKLLLIPLFDEENGDCRGILLFHLNFVPQASVQQKLAVLQGMGNRYHDLIERLEELSYPSDLEEMLDKISPHDLILAPVEKLIPLAAVKPG</sequence>
<evidence type="ECO:0000256" key="3">
    <source>
        <dbReference type="ARBA" id="ARBA00016090"/>
    </source>
</evidence>
<feature type="domain" description="SIS" evidence="9">
    <location>
        <begin position="507"/>
        <end position="657"/>
    </location>
</feature>
<dbReference type="InterPro" id="IPR017932">
    <property type="entry name" value="GATase_2_dom"/>
</dbReference>
<dbReference type="GO" id="GO:0006002">
    <property type="term" value="P:fructose 6-phosphate metabolic process"/>
    <property type="evidence" value="ECO:0007669"/>
    <property type="project" value="TreeGrafter"/>
</dbReference>
<dbReference type="GO" id="GO:0006047">
    <property type="term" value="P:UDP-N-acetylglucosamine metabolic process"/>
    <property type="evidence" value="ECO:0007669"/>
    <property type="project" value="TreeGrafter"/>
</dbReference>
<dbReference type="EMBL" id="JACRDE010000514">
    <property type="protein sequence ID" value="MBI5251726.1"/>
    <property type="molecule type" value="Genomic_DNA"/>
</dbReference>
<dbReference type="Proteomes" id="UP000807825">
    <property type="component" value="Unassembled WGS sequence"/>
</dbReference>
<dbReference type="SUPFAM" id="SSF53697">
    <property type="entry name" value="SIS domain"/>
    <property type="match status" value="1"/>
</dbReference>
<evidence type="ECO:0000256" key="1">
    <source>
        <dbReference type="ARBA" id="ARBA00001031"/>
    </source>
</evidence>
<evidence type="ECO:0000259" key="9">
    <source>
        <dbReference type="PROSITE" id="PS51464"/>
    </source>
</evidence>
<dbReference type="Gene3D" id="3.40.50.10490">
    <property type="entry name" value="Glucose-6-phosphate isomerase like protein, domain 1"/>
    <property type="match status" value="2"/>
</dbReference>
<evidence type="ECO:0000256" key="2">
    <source>
        <dbReference type="ARBA" id="ARBA00012916"/>
    </source>
</evidence>
<dbReference type="CDD" id="cd05008">
    <property type="entry name" value="SIS_GlmS_GlmD_1"/>
    <property type="match status" value="1"/>
</dbReference>
<dbReference type="PANTHER" id="PTHR10937">
    <property type="entry name" value="GLUCOSAMINE--FRUCTOSE-6-PHOSPHATE AMINOTRANSFERASE, ISOMERIZING"/>
    <property type="match status" value="1"/>
</dbReference>
<dbReference type="InterPro" id="IPR046348">
    <property type="entry name" value="SIS_dom_sf"/>
</dbReference>
<evidence type="ECO:0000313" key="10">
    <source>
        <dbReference type="EMBL" id="MBI5251726.1"/>
    </source>
</evidence>
<dbReference type="Gene3D" id="3.60.20.10">
    <property type="entry name" value="Glutamine Phosphoribosylpyrophosphate, subunit 1, domain 1"/>
    <property type="match status" value="1"/>
</dbReference>
<comment type="catalytic activity">
    <reaction evidence="1">
        <text>D-fructose 6-phosphate + L-glutamine = D-glucosamine 6-phosphate + L-glutamate</text>
        <dbReference type="Rhea" id="RHEA:13237"/>
        <dbReference type="ChEBI" id="CHEBI:29985"/>
        <dbReference type="ChEBI" id="CHEBI:58359"/>
        <dbReference type="ChEBI" id="CHEBI:58725"/>
        <dbReference type="ChEBI" id="CHEBI:61527"/>
        <dbReference type="EC" id="2.6.1.16"/>
    </reaction>
</comment>
<name>A0A9D6V866_9BACT</name>
<dbReference type="InterPro" id="IPR029055">
    <property type="entry name" value="Ntn_hydrolases_N"/>
</dbReference>
<keyword evidence="5" id="KW-0808">Transferase</keyword>
<evidence type="ECO:0000256" key="4">
    <source>
        <dbReference type="ARBA" id="ARBA00022576"/>
    </source>
</evidence>
<feature type="domain" description="Glutamine amidotransferase type-2" evidence="8">
    <location>
        <begin position="140"/>
        <end position="450"/>
    </location>
</feature>
<keyword evidence="6" id="KW-0677">Repeat</keyword>
<dbReference type="GO" id="GO:0006487">
    <property type="term" value="P:protein N-linked glycosylation"/>
    <property type="evidence" value="ECO:0007669"/>
    <property type="project" value="TreeGrafter"/>
</dbReference>
<dbReference type="InterPro" id="IPR001347">
    <property type="entry name" value="SIS_dom"/>
</dbReference>
<evidence type="ECO:0000256" key="5">
    <source>
        <dbReference type="ARBA" id="ARBA00022679"/>
    </source>
</evidence>
<evidence type="ECO:0000313" key="11">
    <source>
        <dbReference type="Proteomes" id="UP000807825"/>
    </source>
</evidence>
<dbReference type="PANTHER" id="PTHR10937:SF0">
    <property type="entry name" value="GLUTAMINE--FRUCTOSE-6-PHOSPHATE TRANSAMINASE (ISOMERIZING)"/>
    <property type="match status" value="1"/>
</dbReference>
<dbReference type="SUPFAM" id="SSF56235">
    <property type="entry name" value="N-terminal nucleophile aminohydrolases (Ntn hydrolases)"/>
    <property type="match status" value="1"/>
</dbReference>
<organism evidence="10 11">
    <name type="scientific">Desulfomonile tiedjei</name>
    <dbReference type="NCBI Taxonomy" id="2358"/>
    <lineage>
        <taxon>Bacteria</taxon>
        <taxon>Pseudomonadati</taxon>
        <taxon>Thermodesulfobacteriota</taxon>
        <taxon>Desulfomonilia</taxon>
        <taxon>Desulfomonilales</taxon>
        <taxon>Desulfomonilaceae</taxon>
        <taxon>Desulfomonile</taxon>
    </lineage>
</organism>
<protein>
    <recommendedName>
        <fullName evidence="3">Glutamine--fructose-6-phosphate aminotransferase [isomerizing]</fullName>
        <ecNumber evidence="2">2.6.1.16</ecNumber>
    </recommendedName>
</protein>
<proteinExistence type="predicted"/>
<keyword evidence="7" id="KW-0315">Glutamine amidotransferase</keyword>
<dbReference type="EC" id="2.6.1.16" evidence="2"/>
<keyword evidence="4" id="KW-0032">Aminotransferase</keyword>
<dbReference type="PROSITE" id="PS51464">
    <property type="entry name" value="SIS"/>
    <property type="match status" value="1"/>
</dbReference>
<dbReference type="GO" id="GO:0004360">
    <property type="term" value="F:glutamine-fructose-6-phosphate transaminase (isomerizing) activity"/>
    <property type="evidence" value="ECO:0007669"/>
    <property type="project" value="UniProtKB-EC"/>
</dbReference>
<dbReference type="InterPro" id="IPR035466">
    <property type="entry name" value="GlmS/AgaS_SIS"/>
</dbReference>
<evidence type="ECO:0000256" key="6">
    <source>
        <dbReference type="ARBA" id="ARBA00022737"/>
    </source>
</evidence>